<keyword evidence="1" id="KW-1133">Transmembrane helix</keyword>
<protein>
    <submittedName>
        <fullName evidence="2">Uncharacterized protein</fullName>
    </submittedName>
</protein>
<evidence type="ECO:0000256" key="1">
    <source>
        <dbReference type="SAM" id="Phobius"/>
    </source>
</evidence>
<dbReference type="EMBL" id="CP012672">
    <property type="protein sequence ID" value="AUX28732.1"/>
    <property type="molecule type" value="Genomic_DNA"/>
</dbReference>
<keyword evidence="1" id="KW-0812">Transmembrane</keyword>
<evidence type="ECO:0000313" key="3">
    <source>
        <dbReference type="Proteomes" id="UP000295497"/>
    </source>
</evidence>
<keyword evidence="1" id="KW-0472">Membrane</keyword>
<feature type="transmembrane region" description="Helical" evidence="1">
    <location>
        <begin position="12"/>
        <end position="34"/>
    </location>
</feature>
<dbReference type="Proteomes" id="UP000295497">
    <property type="component" value="Chromosome"/>
</dbReference>
<name>A0A4V0NF79_SORCE</name>
<dbReference type="AlphaFoldDB" id="A0A4V0NF79"/>
<reference evidence="2 3" key="1">
    <citation type="submission" date="2015-09" db="EMBL/GenBank/DDBJ databases">
        <title>Sorangium comparison.</title>
        <authorList>
            <person name="Zaburannyi N."/>
            <person name="Bunk B."/>
            <person name="Overmann J."/>
            <person name="Mueller R."/>
        </authorList>
    </citation>
    <scope>NUCLEOTIDE SEQUENCE [LARGE SCALE GENOMIC DNA]</scope>
    <source>
        <strain evidence="2 3">So ce836</strain>
    </source>
</reference>
<proteinExistence type="predicted"/>
<gene>
    <name evidence="2" type="ORF">SOCE836_008130</name>
</gene>
<organism evidence="2 3">
    <name type="scientific">Sorangium cellulosum</name>
    <name type="common">Polyangium cellulosum</name>
    <dbReference type="NCBI Taxonomy" id="56"/>
    <lineage>
        <taxon>Bacteria</taxon>
        <taxon>Pseudomonadati</taxon>
        <taxon>Myxococcota</taxon>
        <taxon>Polyangia</taxon>
        <taxon>Polyangiales</taxon>
        <taxon>Polyangiaceae</taxon>
        <taxon>Sorangium</taxon>
    </lineage>
</organism>
<sequence>MSLSQSLEEVFLAFAVVHLQYLVLLRQFLIVGQFRLDGPPGRRGSV</sequence>
<evidence type="ECO:0000313" key="2">
    <source>
        <dbReference type="EMBL" id="AUX28732.1"/>
    </source>
</evidence>
<accession>A0A4V0NF79</accession>